<evidence type="ECO:0000259" key="4">
    <source>
        <dbReference type="PROSITE" id="PS51786"/>
    </source>
</evidence>
<dbReference type="InterPro" id="IPR027065">
    <property type="entry name" value="Lon_Prtase"/>
</dbReference>
<dbReference type="Pfam" id="PF20436">
    <property type="entry name" value="LonB_AAA-LID"/>
    <property type="match status" value="1"/>
</dbReference>
<dbReference type="GO" id="GO:0006508">
    <property type="term" value="P:proteolysis"/>
    <property type="evidence" value="ECO:0007669"/>
    <property type="project" value="UniProtKB-KW"/>
</dbReference>
<dbReference type="EC" id="3.4.21.53" evidence="2"/>
<dbReference type="PANTHER" id="PTHR10046">
    <property type="entry name" value="ATP DEPENDENT LON PROTEASE FAMILY MEMBER"/>
    <property type="match status" value="1"/>
</dbReference>
<comment type="similarity">
    <text evidence="2">Belongs to the peptidase S16 family.</text>
</comment>
<evidence type="ECO:0000313" key="5">
    <source>
        <dbReference type="EMBL" id="MBN7795452.1"/>
    </source>
</evidence>
<keyword evidence="3" id="KW-0175">Coiled coil</keyword>
<feature type="domain" description="Lon proteolytic" evidence="4">
    <location>
        <begin position="574"/>
        <end position="769"/>
    </location>
</feature>
<comment type="caution">
    <text evidence="5">The sequence shown here is derived from an EMBL/GenBank/DDBJ whole genome shotgun (WGS) entry which is preliminary data.</text>
</comment>
<dbReference type="InterPro" id="IPR046844">
    <property type="entry name" value="Lon-like_helical"/>
</dbReference>
<evidence type="ECO:0000313" key="6">
    <source>
        <dbReference type="Proteomes" id="UP000664303"/>
    </source>
</evidence>
<keyword evidence="2" id="KW-0720">Serine protease</keyword>
<dbReference type="Proteomes" id="UP000664303">
    <property type="component" value="Unassembled WGS sequence"/>
</dbReference>
<dbReference type="InterPro" id="IPR027417">
    <property type="entry name" value="P-loop_NTPase"/>
</dbReference>
<evidence type="ECO:0000256" key="1">
    <source>
        <dbReference type="ARBA" id="ARBA00022670"/>
    </source>
</evidence>
<accession>A0A939IKZ3</accession>
<dbReference type="InterPro" id="IPR041699">
    <property type="entry name" value="AAA_32"/>
</dbReference>
<feature type="coiled-coil region" evidence="3">
    <location>
        <begin position="146"/>
        <end position="173"/>
    </location>
</feature>
<dbReference type="Pfam" id="PF13654">
    <property type="entry name" value="AAA_32"/>
    <property type="match status" value="1"/>
</dbReference>
<gene>
    <name evidence="5" type="ORF">JYP50_02545</name>
</gene>
<dbReference type="Gene3D" id="3.40.50.300">
    <property type="entry name" value="P-loop containing nucleotide triphosphate hydrolases"/>
    <property type="match status" value="2"/>
</dbReference>
<name>A0A939IKZ3_9GAMM</name>
<dbReference type="SUPFAM" id="SSF52540">
    <property type="entry name" value="P-loop containing nucleoside triphosphate hydrolases"/>
    <property type="match status" value="1"/>
</dbReference>
<dbReference type="GO" id="GO:0004176">
    <property type="term" value="F:ATP-dependent peptidase activity"/>
    <property type="evidence" value="ECO:0007669"/>
    <property type="project" value="UniProtKB-UniRule"/>
</dbReference>
<reference evidence="5" key="1">
    <citation type="submission" date="2021-02" db="EMBL/GenBank/DDBJ databases">
        <title>PHA producing bacteria isolated from coastal sediment in Guangdong, Shenzhen.</title>
        <authorList>
            <person name="Zheng W."/>
            <person name="Yu S."/>
            <person name="Huang Y."/>
        </authorList>
    </citation>
    <scope>NUCLEOTIDE SEQUENCE</scope>
    <source>
        <strain evidence="5">TN14-10</strain>
    </source>
</reference>
<proteinExistence type="inferred from homology"/>
<dbReference type="InterPro" id="IPR014721">
    <property type="entry name" value="Ribsml_uS5_D2-typ_fold_subgr"/>
</dbReference>
<dbReference type="Pfam" id="PF20437">
    <property type="entry name" value="LonC_helical"/>
    <property type="match status" value="1"/>
</dbReference>
<sequence length="805" mass="89100">MPDSMPPLLPAPAYPPLAPERLYRHCDPAELNFDSTAELEPLARQLGQERAVEALTFGLAIGHPGYNLYLMGSSGVGKRELLQGILAEAAQRDHHAVYDWCYVNNFESPDSPLVLQLPRGLGCELRRDMAQAVEDLLATLPATFQSDEYQARVEELSENYREQERAMLQDLSERAAQHNIAMIQTPSGYTLAPTREGEVLSPQDFEALPEAEKKDTMALIEQLKDELKGVVRALPGQRKESRERFRQLNREFSQMAIDPLFAELKRKYREHEAVAAYLEAVHNDVLEEAEAFTETREESAIPENLKDRVREFPRYSVNVLVDNRDSSGAPVVYEDNPTFANLLGRSEHLSQMGALVTDFTLIKPGALHRANGGYLVLDADKVLTNPFAWTGLKRALMARELRIQSLDAQFSLVATVQLDPEPVPLDIKVLLVGDRNLFYLLQEYDPEFAALFKVVADMAEDVDRGPESTLLFARMLHTLAAENNLLELDRSAVARVIEHAARRMEDSAKLSLHRGRLQNLLAESDFLARRAGAGRIAASHVDAAIEAAIRRLDQLRERSQEGILRDIMLVATEGSVVGQVNGLSVYLLGDYAFGKPTRITATARLGAGRVLDIEREVDLGGKIHSKAVMIISALLADRYARERPLPLSASLVFEQSYGGIEGDSASVAELVALVSAIAAIPVRQDLAVTGSLNQHGTVQAIGGVNEKIEGFFDICRVRGLSGSQGVVVPRANEVHLMLRRDVREAVSAGQFHIYSAATIDQALELMTGYSVASIDARVSARVDALQRLARRYALKPQDSERDHRE</sequence>
<keyword evidence="1 2" id="KW-0645">Protease</keyword>
<dbReference type="EMBL" id="JAFKCZ010000002">
    <property type="protein sequence ID" value="MBN7795452.1"/>
    <property type="molecule type" value="Genomic_DNA"/>
</dbReference>
<dbReference type="GO" id="GO:0004252">
    <property type="term" value="F:serine-type endopeptidase activity"/>
    <property type="evidence" value="ECO:0007669"/>
    <property type="project" value="UniProtKB-UniRule"/>
</dbReference>
<dbReference type="Pfam" id="PF05362">
    <property type="entry name" value="Lon_C"/>
    <property type="match status" value="1"/>
</dbReference>
<dbReference type="Gene3D" id="1.10.8.60">
    <property type="match status" value="1"/>
</dbReference>
<keyword evidence="2" id="KW-0378">Hydrolase</keyword>
<organism evidence="5 6">
    <name type="scientific">Parahaliea mediterranea</name>
    <dbReference type="NCBI Taxonomy" id="651086"/>
    <lineage>
        <taxon>Bacteria</taxon>
        <taxon>Pseudomonadati</taxon>
        <taxon>Pseudomonadota</taxon>
        <taxon>Gammaproteobacteria</taxon>
        <taxon>Cellvibrionales</taxon>
        <taxon>Halieaceae</taxon>
        <taxon>Parahaliea</taxon>
    </lineage>
</organism>
<feature type="active site" evidence="2">
    <location>
        <position position="707"/>
    </location>
</feature>
<dbReference type="GO" id="GO:0030163">
    <property type="term" value="P:protein catabolic process"/>
    <property type="evidence" value="ECO:0007669"/>
    <property type="project" value="InterPro"/>
</dbReference>
<dbReference type="InterPro" id="IPR020568">
    <property type="entry name" value="Ribosomal_Su5_D2-typ_SF"/>
</dbReference>
<keyword evidence="6" id="KW-1185">Reference proteome</keyword>
<evidence type="ECO:0000256" key="2">
    <source>
        <dbReference type="PROSITE-ProRule" id="PRU01122"/>
    </source>
</evidence>
<protein>
    <recommendedName>
        <fullName evidence="2">endopeptidase La</fullName>
        <ecNumber evidence="2">3.4.21.53</ecNumber>
    </recommendedName>
</protein>
<evidence type="ECO:0000256" key="3">
    <source>
        <dbReference type="SAM" id="Coils"/>
    </source>
</evidence>
<dbReference type="PRINTS" id="PR00830">
    <property type="entry name" value="ENDOLAPTASE"/>
</dbReference>
<dbReference type="RefSeq" id="WP_206558904.1">
    <property type="nucleotide sequence ID" value="NZ_JAFKCZ010000002.1"/>
</dbReference>
<dbReference type="PROSITE" id="PS51786">
    <property type="entry name" value="LON_PROTEOLYTIC"/>
    <property type="match status" value="1"/>
</dbReference>
<dbReference type="InterPro" id="IPR008269">
    <property type="entry name" value="Lon_proteolytic"/>
</dbReference>
<dbReference type="SUPFAM" id="SSF54211">
    <property type="entry name" value="Ribosomal protein S5 domain 2-like"/>
    <property type="match status" value="1"/>
</dbReference>
<dbReference type="GO" id="GO:0005524">
    <property type="term" value="F:ATP binding"/>
    <property type="evidence" value="ECO:0007669"/>
    <property type="project" value="InterPro"/>
</dbReference>
<feature type="active site" evidence="2">
    <location>
        <position position="664"/>
    </location>
</feature>
<dbReference type="InterPro" id="IPR046843">
    <property type="entry name" value="LonB_AAA-LID"/>
</dbReference>
<dbReference type="AlphaFoldDB" id="A0A939IKZ3"/>
<dbReference type="Gene3D" id="3.30.230.10">
    <property type="match status" value="1"/>
</dbReference>
<comment type="catalytic activity">
    <reaction evidence="2">
        <text>Hydrolysis of proteins in presence of ATP.</text>
        <dbReference type="EC" id="3.4.21.53"/>
    </reaction>
</comment>